<evidence type="ECO:0000259" key="3">
    <source>
        <dbReference type="PROSITE" id="PS50110"/>
    </source>
</evidence>
<proteinExistence type="predicted"/>
<dbReference type="Gene3D" id="3.40.50.2300">
    <property type="match status" value="1"/>
</dbReference>
<dbReference type="SUPFAM" id="SSF52172">
    <property type="entry name" value="CheY-like"/>
    <property type="match status" value="1"/>
</dbReference>
<dbReference type="eggNOG" id="COG0745">
    <property type="taxonomic scope" value="Bacteria"/>
</dbReference>
<dbReference type="AlphaFoldDB" id="B6IT79"/>
<dbReference type="EMBL" id="CP000613">
    <property type="protein sequence ID" value="ACI98837.1"/>
    <property type="molecule type" value="Genomic_DNA"/>
</dbReference>
<dbReference type="InterPro" id="IPR011006">
    <property type="entry name" value="CheY-like_superfamily"/>
</dbReference>
<dbReference type="HOGENOM" id="CLU_000445_69_11_5"/>
<gene>
    <name evidence="4" type="ordered locus">RC1_1433</name>
</gene>
<dbReference type="InterPro" id="IPR050595">
    <property type="entry name" value="Bact_response_regulator"/>
</dbReference>
<dbReference type="PANTHER" id="PTHR44591:SF3">
    <property type="entry name" value="RESPONSE REGULATORY DOMAIN-CONTAINING PROTEIN"/>
    <property type="match status" value="1"/>
</dbReference>
<organism evidence="4 5">
    <name type="scientific">Rhodospirillum centenum (strain ATCC 51521 / SW)</name>
    <dbReference type="NCBI Taxonomy" id="414684"/>
    <lineage>
        <taxon>Bacteria</taxon>
        <taxon>Pseudomonadati</taxon>
        <taxon>Pseudomonadota</taxon>
        <taxon>Alphaproteobacteria</taxon>
        <taxon>Rhodospirillales</taxon>
        <taxon>Rhodospirillaceae</taxon>
        <taxon>Rhodospirillum</taxon>
    </lineage>
</organism>
<dbReference type="RefSeq" id="WP_012566624.1">
    <property type="nucleotide sequence ID" value="NC_011420.2"/>
</dbReference>
<keyword evidence="5" id="KW-1185">Reference proteome</keyword>
<evidence type="ECO:0000313" key="4">
    <source>
        <dbReference type="EMBL" id="ACI98837.1"/>
    </source>
</evidence>
<dbReference type="InterPro" id="IPR001789">
    <property type="entry name" value="Sig_transdc_resp-reg_receiver"/>
</dbReference>
<feature type="modified residue" description="4-aspartylphosphate" evidence="2">
    <location>
        <position position="65"/>
    </location>
</feature>
<sequence length="135" mass="14456">MHVQVKIRAASRALRLLVAEDEAVIALGLKQFLLSAGHDVCGIVATADDAVAAAGRLHPDLVLMDIMLRNGDGVDAACSIWEAYRIRSLFMSALDMATQRDRAAAAYPLGFLTKPYRCEDLLSRLEQAACAGIGA</sequence>
<feature type="domain" description="Response regulatory" evidence="3">
    <location>
        <begin position="15"/>
        <end position="129"/>
    </location>
</feature>
<accession>B6IT79</accession>
<dbReference type="PROSITE" id="PS50110">
    <property type="entry name" value="RESPONSE_REGULATORY"/>
    <property type="match status" value="1"/>
</dbReference>
<protein>
    <submittedName>
        <fullName evidence="4">Response regulator receiver domain protein</fullName>
    </submittedName>
</protein>
<name>B6IT79_RHOCS</name>
<dbReference type="GO" id="GO:0000160">
    <property type="term" value="P:phosphorelay signal transduction system"/>
    <property type="evidence" value="ECO:0007669"/>
    <property type="project" value="InterPro"/>
</dbReference>
<dbReference type="STRING" id="414684.RC1_1433"/>
<dbReference type="KEGG" id="rce:RC1_1433"/>
<reference evidence="4 5" key="1">
    <citation type="journal article" date="2010" name="BMC Genomics">
        <title>Metabolic flexibility revealed in the genome of the cyst-forming alpha-1 proteobacterium Rhodospirillum centenum.</title>
        <authorList>
            <person name="Lu Y.K."/>
            <person name="Marden J."/>
            <person name="Han M."/>
            <person name="Swingley W.D."/>
            <person name="Mastrian S.D."/>
            <person name="Chowdhury S.R."/>
            <person name="Hao J."/>
            <person name="Helmy T."/>
            <person name="Kim S."/>
            <person name="Kurdoglu A.A."/>
            <person name="Matthies H.J."/>
            <person name="Rollo D."/>
            <person name="Stothard P."/>
            <person name="Blankenship R.E."/>
            <person name="Bauer C.E."/>
            <person name="Touchman J.W."/>
        </authorList>
    </citation>
    <scope>NUCLEOTIDE SEQUENCE [LARGE SCALE GENOMIC DNA]</scope>
    <source>
        <strain evidence="5">ATCC 51521 / SW</strain>
    </source>
</reference>
<evidence type="ECO:0000256" key="1">
    <source>
        <dbReference type="ARBA" id="ARBA00022553"/>
    </source>
</evidence>
<keyword evidence="1 2" id="KW-0597">Phosphoprotein</keyword>
<evidence type="ECO:0000313" key="5">
    <source>
        <dbReference type="Proteomes" id="UP000001591"/>
    </source>
</evidence>
<dbReference type="Proteomes" id="UP000001591">
    <property type="component" value="Chromosome"/>
</dbReference>
<evidence type="ECO:0000256" key="2">
    <source>
        <dbReference type="PROSITE-ProRule" id="PRU00169"/>
    </source>
</evidence>
<dbReference type="Pfam" id="PF00072">
    <property type="entry name" value="Response_reg"/>
    <property type="match status" value="1"/>
</dbReference>
<dbReference type="PANTHER" id="PTHR44591">
    <property type="entry name" value="STRESS RESPONSE REGULATOR PROTEIN 1"/>
    <property type="match status" value="1"/>
</dbReference>
<dbReference type="SMART" id="SM00448">
    <property type="entry name" value="REC"/>
    <property type="match status" value="1"/>
</dbReference>